<dbReference type="EMBL" id="BK032769">
    <property type="protein sequence ID" value="DAF59370.1"/>
    <property type="molecule type" value="Genomic_DNA"/>
</dbReference>
<accession>A0A8S5T9E3</accession>
<reference evidence="1" key="1">
    <citation type="journal article" date="2021" name="Proc. Natl. Acad. Sci. U.S.A.">
        <title>A Catalog of Tens of Thousands of Viruses from Human Metagenomes Reveals Hidden Associations with Chronic Diseases.</title>
        <authorList>
            <person name="Tisza M.J."/>
            <person name="Buck C.B."/>
        </authorList>
    </citation>
    <scope>NUCLEOTIDE SEQUENCE</scope>
    <source>
        <strain evidence="1">CtQQg4</strain>
    </source>
</reference>
<evidence type="ECO:0000313" key="1">
    <source>
        <dbReference type="EMBL" id="DAF59370.1"/>
    </source>
</evidence>
<name>A0A8S5T9E3_9CAUD</name>
<sequence length="232" mass="26893">MYYFYLNDTQLPIPPKALTINYSNKNETLDLLSVGEVTIPKPMGLTNFSFEILLPNSKYPFNQSILHKHEKAEYYMTKILKMKRERQPVYFIVVRMKPNGEMISMLNQRVTVEDLVHKEDTDYGFDARLEISLKEWRDYGTKKVIIDNEKDGTLTAHIDNTRPSDKIPEKEVKAGPKATLLRAVKEQFGNTNNLFRIAALNKITVPCYLEGGQVINMYKQGKVDDIWKNLIQ</sequence>
<organism evidence="1">
    <name type="scientific">Myoviridae sp. ctQQg4</name>
    <dbReference type="NCBI Taxonomy" id="2827686"/>
    <lineage>
        <taxon>Viruses</taxon>
        <taxon>Duplodnaviria</taxon>
        <taxon>Heunggongvirae</taxon>
        <taxon>Uroviricota</taxon>
        <taxon>Caudoviricetes</taxon>
    </lineage>
</organism>
<protein>
    <submittedName>
        <fullName evidence="1">Tail assembly protein</fullName>
    </submittedName>
</protein>
<proteinExistence type="predicted"/>